<name>V9H5M6_9NEIS</name>
<dbReference type="InterPro" id="IPR010982">
    <property type="entry name" value="Lambda_DNA-bd_dom_sf"/>
</dbReference>
<organism evidence="4 5">
    <name type="scientific">Simonsiella muelleri ATCC 29453</name>
    <dbReference type="NCBI Taxonomy" id="641147"/>
    <lineage>
        <taxon>Bacteria</taxon>
        <taxon>Pseudomonadati</taxon>
        <taxon>Pseudomonadota</taxon>
        <taxon>Betaproteobacteria</taxon>
        <taxon>Neisseriales</taxon>
        <taxon>Neisseriaceae</taxon>
        <taxon>Simonsiella</taxon>
    </lineage>
</organism>
<comment type="caution">
    <text evidence="4">The sequence shown here is derived from an EMBL/GenBank/DDBJ whole genome shotgun (WGS) entry which is preliminary data.</text>
</comment>
<dbReference type="PANTHER" id="PTHR34475">
    <property type="match status" value="1"/>
</dbReference>
<feature type="region of interest" description="Disordered" evidence="1">
    <location>
        <begin position="1"/>
        <end position="21"/>
    </location>
</feature>
<dbReference type="PROSITE" id="PS50943">
    <property type="entry name" value="HTH_CROC1"/>
    <property type="match status" value="1"/>
</dbReference>
<protein>
    <recommendedName>
        <fullName evidence="3">HTH cro/C1-type domain-containing protein</fullName>
    </recommendedName>
</protein>
<dbReference type="AlphaFoldDB" id="V9H5M6"/>
<dbReference type="SUPFAM" id="SSF47413">
    <property type="entry name" value="lambda repressor-like DNA-binding domains"/>
    <property type="match status" value="1"/>
</dbReference>
<dbReference type="PANTHER" id="PTHR34475:SF1">
    <property type="entry name" value="CYTOSKELETON PROTEIN RODZ"/>
    <property type="match status" value="1"/>
</dbReference>
<dbReference type="HOGENOM" id="CLU_047530_3_0_4"/>
<dbReference type="Proteomes" id="UP000017813">
    <property type="component" value="Unassembled WGS sequence"/>
</dbReference>
<sequence>MINNFLETNDTPPSDLSTTNELGSELRRLREQKGLSIKDVADRLKLPSRQIEALENGLYEGMPEPVFIRGFLRSYGRFLDMDEQRLSSYLDHIAPSSAVTRNMTQDQHDLNFSNTAIKKASPKWILAVLALAIVGAGVYFWQSKSHSENEKLENVSTIPTNNNEVAAPNLNTDNMIVKPMTSSDTATETAIASQVMQQPNTTTPPPIAPAPTVAGVTGELVITTKHRTMLTVTDVNGKVLMNKIVPAATEHRFKEGAPFDVRMGYATDATATFAGQPINLADKMKDGKSAAFIAGETTKP</sequence>
<evidence type="ECO:0000313" key="5">
    <source>
        <dbReference type="Proteomes" id="UP000017813"/>
    </source>
</evidence>
<dbReference type="CDD" id="cd00093">
    <property type="entry name" value="HTH_XRE"/>
    <property type="match status" value="1"/>
</dbReference>
<feature type="transmembrane region" description="Helical" evidence="2">
    <location>
        <begin position="124"/>
        <end position="141"/>
    </location>
</feature>
<gene>
    <name evidence="4" type="ORF">HMPREF9021_01704</name>
</gene>
<evidence type="ECO:0000259" key="3">
    <source>
        <dbReference type="PROSITE" id="PS50943"/>
    </source>
</evidence>
<keyword evidence="2" id="KW-1133">Transmembrane helix</keyword>
<dbReference type="STRING" id="641147.HMPREF9021_01704"/>
<dbReference type="InterPro" id="IPR001387">
    <property type="entry name" value="Cro/C1-type_HTH"/>
</dbReference>
<dbReference type="OrthoDB" id="8561330at2"/>
<dbReference type="RefSeq" id="WP_002642113.1">
    <property type="nucleotide sequence ID" value="NZ_CP019448.1"/>
</dbReference>
<feature type="domain" description="HTH cro/C1-type" evidence="3">
    <location>
        <begin position="26"/>
        <end position="60"/>
    </location>
</feature>
<reference evidence="4 5" key="2">
    <citation type="submission" date="2011-10" db="EMBL/GenBank/DDBJ databases">
        <title>The Genome Sequence of Simonsiella muelleri ATCC 29453.</title>
        <authorList>
            <consortium name="The Broad Institute Genome Sequencing Platform"/>
            <consortium name="The Broad Institute Genome Sequencing Center for Infectious Disease"/>
            <person name="Earl A."/>
            <person name="Ward D."/>
            <person name="Feldgarden M."/>
            <person name="Gevers D."/>
            <person name="Izard J."/>
            <person name="Baranova O.V."/>
            <person name="Blanton J.M."/>
            <person name="Tanner A.C."/>
            <person name="Dewhirst F."/>
            <person name="Young S.K."/>
            <person name="Zeng Q."/>
            <person name="Gargeya S."/>
            <person name="Fitzgerald M."/>
            <person name="Haas B."/>
            <person name="Abouelleil A."/>
            <person name="Alvarado L."/>
            <person name="Arachchi H.M."/>
            <person name="Berlin A."/>
            <person name="Brown A."/>
            <person name="Chapman S.B."/>
            <person name="Chen Z."/>
            <person name="Dunbar C."/>
            <person name="Freedman E."/>
            <person name="Gearin G."/>
            <person name="Goldberg J."/>
            <person name="Griggs A."/>
            <person name="Gujja S."/>
            <person name="Heiman D."/>
            <person name="Howarth C."/>
            <person name="Larson L."/>
            <person name="Lui A."/>
            <person name="MacDonald P.J.P."/>
            <person name="Montmayeur A."/>
            <person name="Murphy C."/>
            <person name="Neiman D."/>
            <person name="Pearson M."/>
            <person name="Priest M."/>
            <person name="Roberts A."/>
            <person name="Saif S."/>
            <person name="Shea T."/>
            <person name="Shenoy N."/>
            <person name="Sisk P."/>
            <person name="Stolte C."/>
            <person name="Sykes S."/>
            <person name="Wortman J."/>
            <person name="Nusbaum C."/>
            <person name="Birren B."/>
        </authorList>
    </citation>
    <scope>NUCLEOTIDE SEQUENCE [LARGE SCALE GENOMIC DNA]</scope>
    <source>
        <strain evidence="4 5">ATCC 29453</strain>
    </source>
</reference>
<accession>V9H5M6</accession>
<dbReference type="Gene3D" id="1.10.260.40">
    <property type="entry name" value="lambda repressor-like DNA-binding domains"/>
    <property type="match status" value="1"/>
</dbReference>
<dbReference type="Pfam" id="PF13464">
    <property type="entry name" value="RodZ_C"/>
    <property type="match status" value="1"/>
</dbReference>
<keyword evidence="5" id="KW-1185">Reference proteome</keyword>
<reference evidence="4 5" key="1">
    <citation type="submission" date="2010-03" db="EMBL/GenBank/DDBJ databases">
        <authorList>
            <consortium name="The Broad Institute Genome Sequencing Platform"/>
            <person name="Ward D."/>
            <person name="Earl A."/>
            <person name="Feldgarden M."/>
            <person name="Gevers D."/>
            <person name="Young S."/>
            <person name="Zeng Q."/>
            <person name="Koehrsen M."/>
            <person name="Alvarado L."/>
            <person name="Berlin A.M."/>
            <person name="Borenstein D."/>
            <person name="Chapman S.B."/>
            <person name="Chen Z."/>
            <person name="Engels R."/>
            <person name="Freedman E."/>
            <person name="Gellesch M."/>
            <person name="Goldberg J."/>
            <person name="Griggs A."/>
            <person name="Gujja S."/>
            <person name="Heilman E.R."/>
            <person name="Heiman D.I."/>
            <person name="Hepburn T.A."/>
            <person name="Howarth C."/>
            <person name="Jen D."/>
            <person name="Larson L."/>
            <person name="Mehta T."/>
            <person name="Park D."/>
            <person name="Pearson M."/>
            <person name="Richards J."/>
            <person name="Roberts A."/>
            <person name="Saif S."/>
            <person name="Shea T.D."/>
            <person name="Shenoy N."/>
            <person name="Sisk P."/>
            <person name="Stolte C."/>
            <person name="Sykes S.N."/>
            <person name="Walk T."/>
            <person name="White J."/>
            <person name="Yandava C."/>
            <person name="Izard J."/>
            <person name="Baranova O.V."/>
            <person name="Blanton J.M."/>
            <person name="Tanner A.C."/>
            <person name="Dewhirst F."/>
            <person name="Haas B."/>
            <person name="Nusbaum C."/>
            <person name="Birren B."/>
        </authorList>
    </citation>
    <scope>NUCLEOTIDE SEQUENCE [LARGE SCALE GENOMIC DNA]</scope>
    <source>
        <strain evidence="4 5">ATCC 29453</strain>
    </source>
</reference>
<dbReference type="EMBL" id="ADCY02000035">
    <property type="protein sequence ID" value="EFG30417.1"/>
    <property type="molecule type" value="Genomic_DNA"/>
</dbReference>
<dbReference type="InterPro" id="IPR050400">
    <property type="entry name" value="Bact_Cytoskel_RodZ"/>
</dbReference>
<dbReference type="GO" id="GO:0003677">
    <property type="term" value="F:DNA binding"/>
    <property type="evidence" value="ECO:0007669"/>
    <property type="project" value="InterPro"/>
</dbReference>
<proteinExistence type="predicted"/>
<dbReference type="InterPro" id="IPR025194">
    <property type="entry name" value="RodZ-like_C"/>
</dbReference>
<evidence type="ECO:0000256" key="2">
    <source>
        <dbReference type="SAM" id="Phobius"/>
    </source>
</evidence>
<dbReference type="Pfam" id="PF13413">
    <property type="entry name" value="HTH_25"/>
    <property type="match status" value="1"/>
</dbReference>
<dbReference type="SMART" id="SM00530">
    <property type="entry name" value="HTH_XRE"/>
    <property type="match status" value="1"/>
</dbReference>
<evidence type="ECO:0000256" key="1">
    <source>
        <dbReference type="SAM" id="MobiDB-lite"/>
    </source>
</evidence>
<dbReference type="eggNOG" id="COG1426">
    <property type="taxonomic scope" value="Bacteria"/>
</dbReference>
<keyword evidence="2" id="KW-0812">Transmembrane</keyword>
<keyword evidence="2" id="KW-0472">Membrane</keyword>
<evidence type="ECO:0000313" key="4">
    <source>
        <dbReference type="EMBL" id="EFG30417.1"/>
    </source>
</evidence>
<dbReference type="KEGG" id="smur:BWP33_08010"/>